<dbReference type="EMBL" id="PSQE01000008">
    <property type="protein sequence ID" value="RHN39080.1"/>
    <property type="molecule type" value="Genomic_DNA"/>
</dbReference>
<keyword evidence="2" id="KW-0328">Glycosyltransferase</keyword>
<feature type="transmembrane region" description="Helical" evidence="1">
    <location>
        <begin position="16"/>
        <end position="37"/>
    </location>
</feature>
<organism evidence="2">
    <name type="scientific">Medicago truncatula</name>
    <name type="common">Barrel medic</name>
    <name type="synonym">Medicago tribuloides</name>
    <dbReference type="NCBI Taxonomy" id="3880"/>
    <lineage>
        <taxon>Eukaryota</taxon>
        <taxon>Viridiplantae</taxon>
        <taxon>Streptophyta</taxon>
        <taxon>Embryophyta</taxon>
        <taxon>Tracheophyta</taxon>
        <taxon>Spermatophyta</taxon>
        <taxon>Magnoliopsida</taxon>
        <taxon>eudicotyledons</taxon>
        <taxon>Gunneridae</taxon>
        <taxon>Pentapetalae</taxon>
        <taxon>rosids</taxon>
        <taxon>fabids</taxon>
        <taxon>Fabales</taxon>
        <taxon>Fabaceae</taxon>
        <taxon>Papilionoideae</taxon>
        <taxon>50 kb inversion clade</taxon>
        <taxon>NPAAA clade</taxon>
        <taxon>Hologalegina</taxon>
        <taxon>IRL clade</taxon>
        <taxon>Trifolieae</taxon>
        <taxon>Medicago</taxon>
    </lineage>
</organism>
<keyword evidence="1" id="KW-0812">Transmembrane</keyword>
<dbReference type="Proteomes" id="UP000265566">
    <property type="component" value="Chromosome 8"/>
</dbReference>
<dbReference type="GO" id="GO:0016762">
    <property type="term" value="F:xyloglucan:xyloglucosyl transferase activity"/>
    <property type="evidence" value="ECO:0007669"/>
    <property type="project" value="UniProtKB-EC"/>
</dbReference>
<accession>A0A396GCW8</accession>
<evidence type="ECO:0000313" key="2">
    <source>
        <dbReference type="EMBL" id="RHN39080.1"/>
    </source>
</evidence>
<keyword evidence="2" id="KW-0808">Transferase</keyword>
<dbReference type="AlphaFoldDB" id="A0A396GCW8"/>
<evidence type="ECO:0000256" key="1">
    <source>
        <dbReference type="SAM" id="Phobius"/>
    </source>
</evidence>
<gene>
    <name evidence="2" type="ORF">MtrunA17_Chr8g0340011</name>
</gene>
<dbReference type="EC" id="2.4.1.207" evidence="2"/>
<sequence length="95" mass="11217">MNSLIQNDQTLLQFSLIYMSSLIYIFLVVVLVPHVVLAREIMRSEEIIFDQNYKVTWGDNHVISINQRKEIQLTMDYSSGYSQPFIIPQLFFHSF</sequence>
<comment type="caution">
    <text evidence="2">The sequence shown here is derived from an EMBL/GenBank/DDBJ whole genome shotgun (WGS) entry which is preliminary data.</text>
</comment>
<proteinExistence type="predicted"/>
<keyword evidence="1" id="KW-1133">Transmembrane helix</keyword>
<keyword evidence="1" id="KW-0472">Membrane</keyword>
<reference evidence="2" key="1">
    <citation type="journal article" date="2018" name="Nat. Plants">
        <title>Whole-genome landscape of Medicago truncatula symbiotic genes.</title>
        <authorList>
            <person name="Pecrix Y."/>
            <person name="Gamas P."/>
            <person name="Carrere S."/>
        </authorList>
    </citation>
    <scope>NUCLEOTIDE SEQUENCE</scope>
    <source>
        <tissue evidence="2">Leaves</tissue>
    </source>
</reference>
<protein>
    <submittedName>
        <fullName evidence="2">Putative xyloglucan:xyloglucosyl transferase</fullName>
        <ecNumber evidence="2">2.4.1.207</ecNumber>
    </submittedName>
</protein>
<dbReference type="Gramene" id="rna45073">
    <property type="protein sequence ID" value="RHN39080.1"/>
    <property type="gene ID" value="gene45073"/>
</dbReference>
<name>A0A396GCW8_MEDTR</name>